<dbReference type="Proteomes" id="UP000593836">
    <property type="component" value="Chromosome"/>
</dbReference>
<dbReference type="SUPFAM" id="SSF52172">
    <property type="entry name" value="CheY-like"/>
    <property type="match status" value="1"/>
</dbReference>
<dbReference type="SMART" id="SM00448">
    <property type="entry name" value="REC"/>
    <property type="match status" value="1"/>
</dbReference>
<dbReference type="EMBL" id="CP054493">
    <property type="protein sequence ID" value="QOY54824.1"/>
    <property type="molecule type" value="Genomic_DNA"/>
</dbReference>
<evidence type="ECO:0000256" key="5">
    <source>
        <dbReference type="PROSITE-ProRule" id="PRU00169"/>
    </source>
</evidence>
<keyword evidence="2" id="KW-0145">Chemotaxis</keyword>
<proteinExistence type="predicted"/>
<comment type="cofactor">
    <cofactor evidence="1">
        <name>Mg(2+)</name>
        <dbReference type="ChEBI" id="CHEBI:18420"/>
    </cofactor>
</comment>
<organism evidence="7 8">
    <name type="scientific">Candidatus Sulfurimonas marisnigri</name>
    <dbReference type="NCBI Taxonomy" id="2740405"/>
    <lineage>
        <taxon>Bacteria</taxon>
        <taxon>Pseudomonadati</taxon>
        <taxon>Campylobacterota</taxon>
        <taxon>Epsilonproteobacteria</taxon>
        <taxon>Campylobacterales</taxon>
        <taxon>Sulfurimonadaceae</taxon>
        <taxon>Sulfurimonas</taxon>
    </lineage>
</organism>
<dbReference type="PANTHER" id="PTHR44591:SF3">
    <property type="entry name" value="RESPONSE REGULATORY DOMAIN-CONTAINING PROTEIN"/>
    <property type="match status" value="1"/>
</dbReference>
<sequence length="134" mass="15981">MIKDIKVLKEMVNELKILYVEDEDEMRMGSELFLKKFFNFVETAKDGKDGLEKFQKNRHNIIFTDVMMPRMDGEEMIEKIKEIDDDVFCVTLTASEVRLEDIKEMCDLYYRKPISYDDMNTVLQEIVKKFNLSK</sequence>
<dbReference type="PANTHER" id="PTHR44591">
    <property type="entry name" value="STRESS RESPONSE REGULATOR PROTEIN 1"/>
    <property type="match status" value="1"/>
</dbReference>
<dbReference type="Gene3D" id="3.40.50.2300">
    <property type="match status" value="1"/>
</dbReference>
<dbReference type="Pfam" id="PF00072">
    <property type="entry name" value="Response_reg"/>
    <property type="match status" value="1"/>
</dbReference>
<protein>
    <submittedName>
        <fullName evidence="7">Response regulator</fullName>
    </submittedName>
</protein>
<reference evidence="7 8" key="1">
    <citation type="submission" date="2020-05" db="EMBL/GenBank/DDBJ databases">
        <title>Sulfurimonas marisnigri, sp. nov., and Sulfurimonas baltica, sp. nov., manganese oxide reducing chemolithoautotrophs of the class Epsilonproteobacteria isolated from the pelagic redoxclines of the Black and Baltic Seas and emended description of the genus Sulfurimonas.</title>
        <authorList>
            <person name="Henkel J.V."/>
            <person name="Laudan C."/>
            <person name="Werner J."/>
            <person name="Neu T."/>
            <person name="Plewe S."/>
            <person name="Sproer C."/>
            <person name="Bunk B."/>
            <person name="Schulz-Vogt H.N."/>
        </authorList>
    </citation>
    <scope>NUCLEOTIDE SEQUENCE [LARGE SCALE GENOMIC DNA]</scope>
    <source>
        <strain evidence="7 8">SoZ1</strain>
    </source>
</reference>
<keyword evidence="3 5" id="KW-0597">Phosphoprotein</keyword>
<dbReference type="CDD" id="cd00156">
    <property type="entry name" value="REC"/>
    <property type="match status" value="1"/>
</dbReference>
<dbReference type="InterPro" id="IPR001789">
    <property type="entry name" value="Sig_transdc_resp-reg_receiver"/>
</dbReference>
<dbReference type="GO" id="GO:0000160">
    <property type="term" value="P:phosphorelay signal transduction system"/>
    <property type="evidence" value="ECO:0007669"/>
    <property type="project" value="InterPro"/>
</dbReference>
<evidence type="ECO:0000313" key="7">
    <source>
        <dbReference type="EMBL" id="QOY54824.1"/>
    </source>
</evidence>
<keyword evidence="8" id="KW-1185">Reference proteome</keyword>
<keyword evidence="4" id="KW-0283">Flagellar rotation</keyword>
<feature type="modified residue" description="4-aspartylphosphate" evidence="5">
    <location>
        <position position="65"/>
    </location>
</feature>
<accession>A0A7S7RQP3</accession>
<feature type="domain" description="Response regulatory" evidence="6">
    <location>
        <begin position="16"/>
        <end position="127"/>
    </location>
</feature>
<name>A0A7S7RQP3_9BACT</name>
<dbReference type="RefSeq" id="WP_194366868.1">
    <property type="nucleotide sequence ID" value="NZ_CP054493.1"/>
</dbReference>
<dbReference type="GO" id="GO:0006935">
    <property type="term" value="P:chemotaxis"/>
    <property type="evidence" value="ECO:0007669"/>
    <property type="project" value="UniProtKB-KW"/>
</dbReference>
<dbReference type="PROSITE" id="PS50110">
    <property type="entry name" value="RESPONSE_REGULATORY"/>
    <property type="match status" value="1"/>
</dbReference>
<dbReference type="KEGG" id="smas:HUE87_00810"/>
<gene>
    <name evidence="7" type="ORF">HUE87_00810</name>
</gene>
<evidence type="ECO:0000256" key="2">
    <source>
        <dbReference type="ARBA" id="ARBA00022500"/>
    </source>
</evidence>
<evidence type="ECO:0000256" key="3">
    <source>
        <dbReference type="ARBA" id="ARBA00022553"/>
    </source>
</evidence>
<dbReference type="AlphaFoldDB" id="A0A7S7RQP3"/>
<dbReference type="InterPro" id="IPR011006">
    <property type="entry name" value="CheY-like_superfamily"/>
</dbReference>
<evidence type="ECO:0000256" key="1">
    <source>
        <dbReference type="ARBA" id="ARBA00001946"/>
    </source>
</evidence>
<dbReference type="InterPro" id="IPR050595">
    <property type="entry name" value="Bact_response_regulator"/>
</dbReference>
<evidence type="ECO:0000259" key="6">
    <source>
        <dbReference type="PROSITE" id="PS50110"/>
    </source>
</evidence>
<dbReference type="GO" id="GO:0097588">
    <property type="term" value="P:archaeal or bacterial-type flagellum-dependent cell motility"/>
    <property type="evidence" value="ECO:0007669"/>
    <property type="project" value="UniProtKB-KW"/>
</dbReference>
<evidence type="ECO:0000256" key="4">
    <source>
        <dbReference type="ARBA" id="ARBA00022779"/>
    </source>
</evidence>
<evidence type="ECO:0000313" key="8">
    <source>
        <dbReference type="Proteomes" id="UP000593836"/>
    </source>
</evidence>